<accession>A0ACB8TBP2</accession>
<protein>
    <submittedName>
        <fullName evidence="1">Uncharacterized protein</fullName>
    </submittedName>
</protein>
<dbReference type="EMBL" id="MU277194">
    <property type="protein sequence ID" value="KAI0065975.1"/>
    <property type="molecule type" value="Genomic_DNA"/>
</dbReference>
<proteinExistence type="predicted"/>
<evidence type="ECO:0000313" key="1">
    <source>
        <dbReference type="EMBL" id="KAI0065975.1"/>
    </source>
</evidence>
<evidence type="ECO:0000313" key="2">
    <source>
        <dbReference type="Proteomes" id="UP000814140"/>
    </source>
</evidence>
<comment type="caution">
    <text evidence="1">The sequence shown here is derived from an EMBL/GenBank/DDBJ whole genome shotgun (WGS) entry which is preliminary data.</text>
</comment>
<keyword evidence="2" id="KW-1185">Reference proteome</keyword>
<reference evidence="1" key="2">
    <citation type="journal article" date="2022" name="New Phytol.">
        <title>Evolutionary transition to the ectomycorrhizal habit in the genomes of a hyperdiverse lineage of mushroom-forming fungi.</title>
        <authorList>
            <person name="Looney B."/>
            <person name="Miyauchi S."/>
            <person name="Morin E."/>
            <person name="Drula E."/>
            <person name="Courty P.E."/>
            <person name="Kohler A."/>
            <person name="Kuo A."/>
            <person name="LaButti K."/>
            <person name="Pangilinan J."/>
            <person name="Lipzen A."/>
            <person name="Riley R."/>
            <person name="Andreopoulos W."/>
            <person name="He G."/>
            <person name="Johnson J."/>
            <person name="Nolan M."/>
            <person name="Tritt A."/>
            <person name="Barry K.W."/>
            <person name="Grigoriev I.V."/>
            <person name="Nagy L.G."/>
            <person name="Hibbett D."/>
            <person name="Henrissat B."/>
            <person name="Matheny P.B."/>
            <person name="Labbe J."/>
            <person name="Martin F.M."/>
        </authorList>
    </citation>
    <scope>NUCLEOTIDE SEQUENCE</scope>
    <source>
        <strain evidence="1">HHB10654</strain>
    </source>
</reference>
<reference evidence="1" key="1">
    <citation type="submission" date="2021-03" db="EMBL/GenBank/DDBJ databases">
        <authorList>
            <consortium name="DOE Joint Genome Institute"/>
            <person name="Ahrendt S."/>
            <person name="Looney B.P."/>
            <person name="Miyauchi S."/>
            <person name="Morin E."/>
            <person name="Drula E."/>
            <person name="Courty P.E."/>
            <person name="Chicoki N."/>
            <person name="Fauchery L."/>
            <person name="Kohler A."/>
            <person name="Kuo A."/>
            <person name="Labutti K."/>
            <person name="Pangilinan J."/>
            <person name="Lipzen A."/>
            <person name="Riley R."/>
            <person name="Andreopoulos W."/>
            <person name="He G."/>
            <person name="Johnson J."/>
            <person name="Barry K.W."/>
            <person name="Grigoriev I.V."/>
            <person name="Nagy L."/>
            <person name="Hibbett D."/>
            <person name="Henrissat B."/>
            <person name="Matheny P.B."/>
            <person name="Labbe J."/>
            <person name="Martin F."/>
        </authorList>
    </citation>
    <scope>NUCLEOTIDE SEQUENCE</scope>
    <source>
        <strain evidence="1">HHB10654</strain>
    </source>
</reference>
<sequence length="273" mass="30912">MLFPFRSRDDSRVLLVGGETSISDRLEETLKNVGPPTTQLIRYSHIPIVFDTSKKALRDDPVELYVVRPEDTKGSWKFHVWDKLSNVVFLIDLCGLVRTKRGLTIKKGRSVILWVPAVDAFTLRRLPSKKPPPRDTLASLAKRFKSPQQLRRGTEWKDKLTAAIQAVIGDEANQYYYIDGLATHPDYQGHGFATTLLNAVLQLADDQGRPTWLGSSNIMNTGFYESFGFVEAARITLGDDPEWTSEPVIALLMVRPAKDQSFYYADEKAQYFV</sequence>
<gene>
    <name evidence="1" type="ORF">BV25DRAFT_1821705</name>
</gene>
<name>A0ACB8TBP2_9AGAM</name>
<dbReference type="Proteomes" id="UP000814140">
    <property type="component" value="Unassembled WGS sequence"/>
</dbReference>
<organism evidence="1 2">
    <name type="scientific">Artomyces pyxidatus</name>
    <dbReference type="NCBI Taxonomy" id="48021"/>
    <lineage>
        <taxon>Eukaryota</taxon>
        <taxon>Fungi</taxon>
        <taxon>Dikarya</taxon>
        <taxon>Basidiomycota</taxon>
        <taxon>Agaricomycotina</taxon>
        <taxon>Agaricomycetes</taxon>
        <taxon>Russulales</taxon>
        <taxon>Auriscalpiaceae</taxon>
        <taxon>Artomyces</taxon>
    </lineage>
</organism>